<feature type="domain" description="Endonuclease/exonuclease/phosphatase" evidence="6">
    <location>
        <begin position="406"/>
        <end position="550"/>
    </location>
</feature>
<organism evidence="7 8">
    <name type="scientific">Culex pipiens pipiens</name>
    <name type="common">Northern house mosquito</name>
    <dbReference type="NCBI Taxonomy" id="38569"/>
    <lineage>
        <taxon>Eukaryota</taxon>
        <taxon>Metazoa</taxon>
        <taxon>Ecdysozoa</taxon>
        <taxon>Arthropoda</taxon>
        <taxon>Hexapoda</taxon>
        <taxon>Insecta</taxon>
        <taxon>Pterygota</taxon>
        <taxon>Neoptera</taxon>
        <taxon>Endopterygota</taxon>
        <taxon>Diptera</taxon>
        <taxon>Nematocera</taxon>
        <taxon>Culicoidea</taxon>
        <taxon>Culicidae</taxon>
        <taxon>Culicinae</taxon>
        <taxon>Culicini</taxon>
        <taxon>Culex</taxon>
        <taxon>Culex</taxon>
    </lineage>
</organism>
<feature type="compositionally biased region" description="Polar residues" evidence="4">
    <location>
        <begin position="328"/>
        <end position="339"/>
    </location>
</feature>
<keyword evidence="1" id="KW-0479">Metal-binding</keyword>
<dbReference type="PANTHER" id="PTHR47510:SF3">
    <property type="entry name" value="ENDO_EXONUCLEASE_PHOSPHATASE DOMAIN-CONTAINING PROTEIN"/>
    <property type="match status" value="1"/>
</dbReference>
<dbReference type="InterPro" id="IPR019786">
    <property type="entry name" value="Zinc_finger_PHD-type_CS"/>
</dbReference>
<gene>
    <name evidence="7" type="ORF">pipiens_003355</name>
</gene>
<dbReference type="SUPFAM" id="SSF56219">
    <property type="entry name" value="DNase I-like"/>
    <property type="match status" value="1"/>
</dbReference>
<feature type="region of interest" description="Disordered" evidence="4">
    <location>
        <begin position="130"/>
        <end position="186"/>
    </location>
</feature>
<evidence type="ECO:0000256" key="4">
    <source>
        <dbReference type="SAM" id="MobiDB-lite"/>
    </source>
</evidence>
<proteinExistence type="predicted"/>
<evidence type="ECO:0000256" key="1">
    <source>
        <dbReference type="ARBA" id="ARBA00022723"/>
    </source>
</evidence>
<dbReference type="Pfam" id="PF00078">
    <property type="entry name" value="RVT_1"/>
    <property type="match status" value="1"/>
</dbReference>
<dbReference type="Pfam" id="PF03372">
    <property type="entry name" value="Exo_endo_phos"/>
    <property type="match status" value="1"/>
</dbReference>
<dbReference type="SUPFAM" id="SSF57903">
    <property type="entry name" value="FYVE/PHD zinc finger"/>
    <property type="match status" value="1"/>
</dbReference>
<protein>
    <recommendedName>
        <fullName evidence="9">Reverse transcriptase</fullName>
    </recommendedName>
</protein>
<evidence type="ECO:0000256" key="3">
    <source>
        <dbReference type="ARBA" id="ARBA00022833"/>
    </source>
</evidence>
<dbReference type="GO" id="GO:0008270">
    <property type="term" value="F:zinc ion binding"/>
    <property type="evidence" value="ECO:0007669"/>
    <property type="project" value="UniProtKB-KW"/>
</dbReference>
<dbReference type="InterPro" id="IPR011011">
    <property type="entry name" value="Znf_FYVE_PHD"/>
</dbReference>
<dbReference type="Gene3D" id="3.60.10.10">
    <property type="entry name" value="Endonuclease/exonuclease/phosphatase"/>
    <property type="match status" value="1"/>
</dbReference>
<name>A0ABD1CZV5_CULPP</name>
<evidence type="ECO:0000313" key="7">
    <source>
        <dbReference type="EMBL" id="KAL1383966.1"/>
    </source>
</evidence>
<dbReference type="CDD" id="cd01650">
    <property type="entry name" value="RT_nLTR_like"/>
    <property type="match status" value="1"/>
</dbReference>
<keyword evidence="8" id="KW-1185">Reference proteome</keyword>
<feature type="domain" description="Reverse transcriptase" evidence="5">
    <location>
        <begin position="896"/>
        <end position="1014"/>
    </location>
</feature>
<sequence length="1023" mass="114338">MSATSTSNISKNTILCHACAEDVLDEYIPCQGFCNAVFHPDCSGVKPALLKEIASHRQIFWVCKSCTNLMVDLRHRRSIQCAYEAGQELSLSHHNRIVEQLKSELLTVLKAELSANFAKLVASNSLTPRSSSLNKGGFRGSGSRRLFDNNPAPPPGPNPIPPKPVTGKPRGPTDVPERIVANGFGAPAGDDSPRFWLYLSRVSRNVTEEQITKLAIDRLGVSEIKAKRLVAKGKDVSRMRFISFKVGMNFDLKDKALESTTWPDGLLVQSSATCPTTRSNEYANAEVYARIHAAGVKGNGDKSEGYRANFTSEPGLFTYGSLNKLTRTSVPPGVSTSQQRRPDPVYGQGSGGFRLQPSGEYNEVNDSGPALNRRHLQQPNGPLSFITVYYQNAGGIRTKTKQFYLALASSDYDVIALSETWLQDDIVDAELSSNYHLFRQDRSALTSDRRRGGGVLVAVKKSHEVTCTRVLSRGYEYLEQVAVRVKVRNHIVYVCCIYIRPNGPPEVYASHGTAVQELLDLSTHDDSIIVTGDYNLPHLSWTFDDDVNGFIPLNASSEQELALTENVVATGLLQICSLMNANGRILDLAFVNDAHSVELIEPPSSILRTDRHHKPFVLRVDFLDVPDEATGNYEMEPDFRRCDFDLAAEALSIIDWDAILLDRDTNAATTILYDVLYEIVRQFVPVRRIPCNRTEKLPWWNADLRNRRNILRKARKKLFRASTPENRATVEHLEAEYESLQDSSFREYLNRVQVDLKENPSSFWRYVRSRKRSSVLPARISFNNTTAENPADAANIFADFFSNVYETTAPAASADYLNTLPTHDLQYSQPEFSQVDVQTALDVVDPSKGAGPDRLPPAFIKRLSAQLAKPVSIIFNRSLSEGVFPDEWKLAAITPIHKSGSTMAADNYRPISILSCLPKVFEVLIHEGMYSAAQVIISEFQHGFVKKRSTVSNLMAYVSALNENLEKFKQTDAIYFDFAKAFDKVPHTLIIAKLDRLGFPRWLTAWIRSYLSGRHTNCCTRMT</sequence>
<evidence type="ECO:0000313" key="8">
    <source>
        <dbReference type="Proteomes" id="UP001562425"/>
    </source>
</evidence>
<evidence type="ECO:0000259" key="6">
    <source>
        <dbReference type="Pfam" id="PF03372"/>
    </source>
</evidence>
<accession>A0ABD1CZV5</accession>
<dbReference type="Gene3D" id="3.30.40.10">
    <property type="entry name" value="Zinc/RING finger domain, C3HC4 (zinc finger)"/>
    <property type="match status" value="1"/>
</dbReference>
<dbReference type="AlphaFoldDB" id="A0ABD1CZV5"/>
<evidence type="ECO:0000259" key="5">
    <source>
        <dbReference type="Pfam" id="PF00078"/>
    </source>
</evidence>
<dbReference type="PROSITE" id="PS01359">
    <property type="entry name" value="ZF_PHD_1"/>
    <property type="match status" value="1"/>
</dbReference>
<dbReference type="PANTHER" id="PTHR47510">
    <property type="entry name" value="REVERSE TRANSCRIPTASE DOMAIN-CONTAINING PROTEIN"/>
    <property type="match status" value="1"/>
</dbReference>
<keyword evidence="3" id="KW-0862">Zinc</keyword>
<dbReference type="InterPro" id="IPR013083">
    <property type="entry name" value="Znf_RING/FYVE/PHD"/>
</dbReference>
<comment type="caution">
    <text evidence="7">The sequence shown here is derived from an EMBL/GenBank/DDBJ whole genome shotgun (WGS) entry which is preliminary data.</text>
</comment>
<dbReference type="InterPro" id="IPR005135">
    <property type="entry name" value="Endo/exonuclease/phosphatase"/>
</dbReference>
<dbReference type="InterPro" id="IPR036691">
    <property type="entry name" value="Endo/exonu/phosph_ase_sf"/>
</dbReference>
<evidence type="ECO:0000256" key="2">
    <source>
        <dbReference type="ARBA" id="ARBA00022771"/>
    </source>
</evidence>
<evidence type="ECO:0008006" key="9">
    <source>
        <dbReference type="Google" id="ProtNLM"/>
    </source>
</evidence>
<reference evidence="7 8" key="1">
    <citation type="submission" date="2024-05" db="EMBL/GenBank/DDBJ databases">
        <title>Culex pipiens pipiens assembly and annotation.</title>
        <authorList>
            <person name="Alout H."/>
            <person name="Durand T."/>
        </authorList>
    </citation>
    <scope>NUCLEOTIDE SEQUENCE [LARGE SCALE GENOMIC DNA]</scope>
    <source>
        <strain evidence="7">HA-2024</strain>
        <tissue evidence="7">Whole body</tissue>
    </source>
</reference>
<feature type="region of interest" description="Disordered" evidence="4">
    <location>
        <begin position="328"/>
        <end position="376"/>
    </location>
</feature>
<dbReference type="Proteomes" id="UP001562425">
    <property type="component" value="Unassembled WGS sequence"/>
</dbReference>
<keyword evidence="2" id="KW-0863">Zinc-finger</keyword>
<dbReference type="EMBL" id="JBEHCU010008386">
    <property type="protein sequence ID" value="KAL1383966.1"/>
    <property type="molecule type" value="Genomic_DNA"/>
</dbReference>
<dbReference type="InterPro" id="IPR000477">
    <property type="entry name" value="RT_dom"/>
</dbReference>
<feature type="compositionally biased region" description="Pro residues" evidence="4">
    <location>
        <begin position="151"/>
        <end position="164"/>
    </location>
</feature>